<dbReference type="InterPro" id="IPR007712">
    <property type="entry name" value="RelE/ParE_toxin"/>
</dbReference>
<sequence length="92" mass="10984">MRLMWRALSLKDREHIMQRIAIDNPMAAIHLDELFETCAERARQRPQLYRSGRITGTRELVVKPNYVMVYRVHGEQVEIVRILHSRQQWPCA</sequence>
<dbReference type="NCBIfam" id="TIGR02385">
    <property type="entry name" value="RelE_StbE"/>
    <property type="match status" value="1"/>
</dbReference>
<accession>A0A9Q3ADL3</accession>
<protein>
    <submittedName>
        <fullName evidence="1">Type II toxin-antitoxin system RelE/ParE family toxin</fullName>
    </submittedName>
</protein>
<dbReference type="RefSeq" id="WP_217975850.1">
    <property type="nucleotide sequence ID" value="NZ_JAHTBI010000041.1"/>
</dbReference>
<dbReference type="PANTHER" id="PTHR33755:SF6">
    <property type="entry name" value="PLASMID STABILIZATION SYSTEM PROTEIN"/>
    <property type="match status" value="1"/>
</dbReference>
<dbReference type="EMBL" id="JAHTBI010000041">
    <property type="protein sequence ID" value="MBV6287805.1"/>
    <property type="molecule type" value="Genomic_DNA"/>
</dbReference>
<dbReference type="Proteomes" id="UP001106592">
    <property type="component" value="Unassembled WGS sequence"/>
</dbReference>
<name>A0A9Q3ADL3_9PSED</name>
<keyword evidence="2" id="KW-1185">Reference proteome</keyword>
<evidence type="ECO:0000313" key="2">
    <source>
        <dbReference type="Proteomes" id="UP001106592"/>
    </source>
</evidence>
<dbReference type="AlphaFoldDB" id="A0A9Q3ADL3"/>
<dbReference type="PANTHER" id="PTHR33755">
    <property type="entry name" value="TOXIN PARE1-RELATED"/>
    <property type="match status" value="1"/>
</dbReference>
<dbReference type="Pfam" id="PF05016">
    <property type="entry name" value="ParE_toxin"/>
    <property type="match status" value="1"/>
</dbReference>
<organism evidence="1 2">
    <name type="scientific">Pseudomonas aegrilactucae</name>
    <dbReference type="NCBI Taxonomy" id="2854028"/>
    <lineage>
        <taxon>Bacteria</taxon>
        <taxon>Pseudomonadati</taxon>
        <taxon>Pseudomonadota</taxon>
        <taxon>Gammaproteobacteria</taxon>
        <taxon>Pseudomonadales</taxon>
        <taxon>Pseudomonadaceae</taxon>
        <taxon>Pseudomonas</taxon>
    </lineage>
</organism>
<dbReference type="InterPro" id="IPR051803">
    <property type="entry name" value="TA_system_RelE-like_toxin"/>
</dbReference>
<evidence type="ECO:0000313" key="1">
    <source>
        <dbReference type="EMBL" id="MBV6287805.1"/>
    </source>
</evidence>
<reference evidence="1" key="2">
    <citation type="journal article" date="2023" name="Plant Pathol.">
        <title>Dismantling and reorganizing Pseudomonas marginalis sensu#lato.</title>
        <authorList>
            <person name="Sawada H."/>
            <person name="Fujikawa T."/>
            <person name="Satou M."/>
        </authorList>
    </citation>
    <scope>NUCLEOTIDE SEQUENCE</scope>
    <source>
        <strain evidence="1">MAFF 301350</strain>
    </source>
</reference>
<comment type="caution">
    <text evidence="1">The sequence shown here is derived from an EMBL/GenBank/DDBJ whole genome shotgun (WGS) entry which is preliminary data.</text>
</comment>
<proteinExistence type="predicted"/>
<gene>
    <name evidence="1" type="ORF">KUO17_12350</name>
</gene>
<reference evidence="1" key="1">
    <citation type="journal article" date="2022" name="Int. J. Syst. Evol. Microbiol.">
        <title>Pseudomonas aegrilactucae sp. nov. and Pseudomonas morbosilactucae sp. nov., pathogens causing bacterial rot of lettuce in Japan.</title>
        <authorList>
            <person name="Sawada H."/>
            <person name="Fujikawa T."/>
            <person name="Satou M."/>
        </authorList>
    </citation>
    <scope>NUCLEOTIDE SEQUENCE</scope>
    <source>
        <strain evidence="1">MAFF 301350</strain>
    </source>
</reference>